<dbReference type="eggNOG" id="KOG0565">
    <property type="taxonomic scope" value="Eukaryota"/>
</dbReference>
<evidence type="ECO:0000259" key="2">
    <source>
        <dbReference type="PROSITE" id="PS50004"/>
    </source>
</evidence>
<evidence type="ECO:0000313" key="3">
    <source>
        <dbReference type="EMBL" id="EED88001.1"/>
    </source>
</evidence>
<dbReference type="InterPro" id="IPR046985">
    <property type="entry name" value="IP5"/>
</dbReference>
<dbReference type="PaxDb" id="35128-Thaps25669"/>
<gene>
    <name evidence="3" type="ORF">THAPSDRAFT_25669</name>
</gene>
<dbReference type="SUPFAM" id="SSF49562">
    <property type="entry name" value="C2 domain (Calcium/lipid-binding domain, CaLB)"/>
    <property type="match status" value="1"/>
</dbReference>
<feature type="region of interest" description="Disordered" evidence="1">
    <location>
        <begin position="102"/>
        <end position="146"/>
    </location>
</feature>
<name>B8CF17_THAPS</name>
<dbReference type="PANTHER" id="PTHR11200">
    <property type="entry name" value="INOSITOL 5-PHOSPHATASE"/>
    <property type="match status" value="1"/>
</dbReference>
<accession>B8CF17</accession>
<dbReference type="Pfam" id="PF00168">
    <property type="entry name" value="C2"/>
    <property type="match status" value="1"/>
</dbReference>
<protein>
    <recommendedName>
        <fullName evidence="2">C2 domain-containing protein</fullName>
    </recommendedName>
</protein>
<reference evidence="3 4" key="1">
    <citation type="journal article" date="2004" name="Science">
        <title>The genome of the diatom Thalassiosira pseudonana: ecology, evolution, and metabolism.</title>
        <authorList>
            <person name="Armbrust E.V."/>
            <person name="Berges J.A."/>
            <person name="Bowler C."/>
            <person name="Green B.R."/>
            <person name="Martinez D."/>
            <person name="Putnam N.H."/>
            <person name="Zhou S."/>
            <person name="Allen A.E."/>
            <person name="Apt K.E."/>
            <person name="Bechner M."/>
            <person name="Brzezinski M.A."/>
            <person name="Chaal B.K."/>
            <person name="Chiovitti A."/>
            <person name="Davis A.K."/>
            <person name="Demarest M.S."/>
            <person name="Detter J.C."/>
            <person name="Glavina T."/>
            <person name="Goodstein D."/>
            <person name="Hadi M.Z."/>
            <person name="Hellsten U."/>
            <person name="Hildebrand M."/>
            <person name="Jenkins B.D."/>
            <person name="Jurka J."/>
            <person name="Kapitonov V.V."/>
            <person name="Kroger N."/>
            <person name="Lau W.W."/>
            <person name="Lane T.W."/>
            <person name="Larimer F.W."/>
            <person name="Lippmeier J.C."/>
            <person name="Lucas S."/>
            <person name="Medina M."/>
            <person name="Montsant A."/>
            <person name="Obornik M."/>
            <person name="Parker M.S."/>
            <person name="Palenik B."/>
            <person name="Pazour G.J."/>
            <person name="Richardson P.M."/>
            <person name="Rynearson T.A."/>
            <person name="Saito M.A."/>
            <person name="Schwartz D.C."/>
            <person name="Thamatrakoln K."/>
            <person name="Valentin K."/>
            <person name="Vardi A."/>
            <person name="Wilkerson F.P."/>
            <person name="Rokhsar D.S."/>
        </authorList>
    </citation>
    <scope>NUCLEOTIDE SEQUENCE [LARGE SCALE GENOMIC DNA]</scope>
    <source>
        <strain evidence="3 4">CCMP1335</strain>
    </source>
</reference>
<dbReference type="GeneID" id="7443630"/>
<dbReference type="KEGG" id="tps:THAPSDRAFT_25669"/>
<dbReference type="OMA" id="PCPDFIT"/>
<evidence type="ECO:0000313" key="4">
    <source>
        <dbReference type="Proteomes" id="UP000001449"/>
    </source>
</evidence>
<sequence>MSSDDYLTVLVCSANVGNAEPTLSSFDKWVPNDGDLLDSLEKTLYPVDTNDDGTSTASAAANGITASELRKSMAKGKQYDIIVIGMQEAAFVDKSYKKQNLDENAREGDGGEPDGIYDSERSTSRSATNHSSGRSNDNGVSVGKSNKGIGTSKIFRKAVKANMLVRGLASTQTYKRNPKMRNSFDKRDTKTNLRDMMINQPTRALSKLSSSYDTRKFDELITTTCPSYELIASNLRGEMRLYVLTLERLAEEISDVYVAGENTGIGGVMANKGGIIVTLTVRGTRLSFMTCHLEAHEGAHHYVNRNKNLAEILGGAKPDPDYYMLDTTIYSHHMFVCGDLNYRIKFSKEEDVVGGGSGGVGEDGGGGNKPITKQKTTRHDSKYSKDAKEEGEADNGSHFAQAKTLVEEKKWKELNSGDELAMALKKRDCLTGFKTLPCNFPPTFKVSREAGYVYNEKRTPSYTDRILWKSTDGMNGNIIPMLYEPCPDFITSDHKPIRGGFAVKMNKSQRQASAPSAHSDERQVNLLISDIKCTNLPVMDSELMGGLSDPYVLFVSSPKALLWEKAWPSTKVIYRNLNPEWDEDILLKLNHNACNEKGESDLEGNMLYLTVMDYDQYSGDDVIGTVALNLNDLCSDLSLSKPSKGSNLDKIQRTVLSRPILRNGQEYGMLECTIASGYLTPKETKTFLKNATKVRTKKWRNFKDRVFSAFS</sequence>
<feature type="region of interest" description="Disordered" evidence="1">
    <location>
        <begin position="355"/>
        <end position="399"/>
    </location>
</feature>
<dbReference type="HOGENOM" id="CLU_388595_0_0_1"/>
<dbReference type="SUPFAM" id="SSF56219">
    <property type="entry name" value="DNase I-like"/>
    <property type="match status" value="1"/>
</dbReference>
<dbReference type="InterPro" id="IPR000300">
    <property type="entry name" value="IPPc"/>
</dbReference>
<dbReference type="EMBL" id="CM000652">
    <property type="protein sequence ID" value="EED88001.1"/>
    <property type="molecule type" value="Genomic_DNA"/>
</dbReference>
<evidence type="ECO:0000256" key="1">
    <source>
        <dbReference type="SAM" id="MobiDB-lite"/>
    </source>
</evidence>
<proteinExistence type="predicted"/>
<organism evidence="3 4">
    <name type="scientific">Thalassiosira pseudonana</name>
    <name type="common">Marine diatom</name>
    <name type="synonym">Cyclotella nana</name>
    <dbReference type="NCBI Taxonomy" id="35128"/>
    <lineage>
        <taxon>Eukaryota</taxon>
        <taxon>Sar</taxon>
        <taxon>Stramenopiles</taxon>
        <taxon>Ochrophyta</taxon>
        <taxon>Bacillariophyta</taxon>
        <taxon>Coscinodiscophyceae</taxon>
        <taxon>Thalassiosirophycidae</taxon>
        <taxon>Thalassiosirales</taxon>
        <taxon>Thalassiosiraceae</taxon>
        <taxon>Thalassiosira</taxon>
    </lineage>
</organism>
<feature type="compositionally biased region" description="Basic and acidic residues" evidence="1">
    <location>
        <begin position="377"/>
        <end position="390"/>
    </location>
</feature>
<dbReference type="SMART" id="SM00239">
    <property type="entry name" value="C2"/>
    <property type="match status" value="1"/>
</dbReference>
<dbReference type="InParanoid" id="B8CF17"/>
<dbReference type="FunFam" id="3.60.10.10:FF:000280">
    <property type="entry name" value="Uncharacterized protein"/>
    <property type="match status" value="1"/>
</dbReference>
<dbReference type="Pfam" id="PF22669">
    <property type="entry name" value="Exo_endo_phos2"/>
    <property type="match status" value="2"/>
</dbReference>
<dbReference type="InterPro" id="IPR036691">
    <property type="entry name" value="Endo/exonu/phosph_ase_sf"/>
</dbReference>
<dbReference type="CDD" id="cd00030">
    <property type="entry name" value="C2"/>
    <property type="match status" value="1"/>
</dbReference>
<dbReference type="GO" id="GO:0046856">
    <property type="term" value="P:phosphatidylinositol dephosphorylation"/>
    <property type="evidence" value="ECO:0007669"/>
    <property type="project" value="InterPro"/>
</dbReference>
<keyword evidence="4" id="KW-1185">Reference proteome</keyword>
<dbReference type="Gene3D" id="2.60.40.150">
    <property type="entry name" value="C2 domain"/>
    <property type="match status" value="1"/>
</dbReference>
<dbReference type="GO" id="GO:0004439">
    <property type="term" value="F:phosphatidylinositol-4,5-bisphosphate 5-phosphatase activity"/>
    <property type="evidence" value="ECO:0000318"/>
    <property type="project" value="GO_Central"/>
</dbReference>
<dbReference type="Proteomes" id="UP000001449">
    <property type="component" value="Chromosome 20"/>
</dbReference>
<dbReference type="InterPro" id="IPR035892">
    <property type="entry name" value="C2_domain_sf"/>
</dbReference>
<dbReference type="AlphaFoldDB" id="B8CF17"/>
<dbReference type="PROSITE" id="PS50004">
    <property type="entry name" value="C2"/>
    <property type="match status" value="1"/>
</dbReference>
<dbReference type="STRING" id="35128.B8CF17"/>
<feature type="compositionally biased region" description="Gly residues" evidence="1">
    <location>
        <begin position="355"/>
        <end position="368"/>
    </location>
</feature>
<dbReference type="PANTHER" id="PTHR11200:SF275">
    <property type="entry name" value="LD06095P"/>
    <property type="match status" value="1"/>
</dbReference>
<feature type="compositionally biased region" description="Polar residues" evidence="1">
    <location>
        <begin position="124"/>
        <end position="139"/>
    </location>
</feature>
<feature type="domain" description="C2" evidence="2">
    <location>
        <begin position="504"/>
        <end position="643"/>
    </location>
</feature>
<dbReference type="InterPro" id="IPR000008">
    <property type="entry name" value="C2_dom"/>
</dbReference>
<dbReference type="SMART" id="SM00128">
    <property type="entry name" value="IPPc"/>
    <property type="match status" value="1"/>
</dbReference>
<dbReference type="RefSeq" id="XP_002294641.1">
    <property type="nucleotide sequence ID" value="XM_002294605.1"/>
</dbReference>
<dbReference type="Gene3D" id="3.60.10.10">
    <property type="entry name" value="Endonuclease/exonuclease/phosphatase"/>
    <property type="match status" value="1"/>
</dbReference>
<reference evidence="3 4" key="2">
    <citation type="journal article" date="2008" name="Nature">
        <title>The Phaeodactylum genome reveals the evolutionary history of diatom genomes.</title>
        <authorList>
            <person name="Bowler C."/>
            <person name="Allen A.E."/>
            <person name="Badger J.H."/>
            <person name="Grimwood J."/>
            <person name="Jabbari K."/>
            <person name="Kuo A."/>
            <person name="Maheswari U."/>
            <person name="Martens C."/>
            <person name="Maumus F."/>
            <person name="Otillar R.P."/>
            <person name="Rayko E."/>
            <person name="Salamov A."/>
            <person name="Vandepoele K."/>
            <person name="Beszteri B."/>
            <person name="Gruber A."/>
            <person name="Heijde M."/>
            <person name="Katinka M."/>
            <person name="Mock T."/>
            <person name="Valentin K."/>
            <person name="Verret F."/>
            <person name="Berges J.A."/>
            <person name="Brownlee C."/>
            <person name="Cadoret J.P."/>
            <person name="Chiovitti A."/>
            <person name="Choi C.J."/>
            <person name="Coesel S."/>
            <person name="De Martino A."/>
            <person name="Detter J.C."/>
            <person name="Durkin C."/>
            <person name="Falciatore A."/>
            <person name="Fournet J."/>
            <person name="Haruta M."/>
            <person name="Huysman M.J."/>
            <person name="Jenkins B.D."/>
            <person name="Jiroutova K."/>
            <person name="Jorgensen R.E."/>
            <person name="Joubert Y."/>
            <person name="Kaplan A."/>
            <person name="Kroger N."/>
            <person name="Kroth P.G."/>
            <person name="La Roche J."/>
            <person name="Lindquist E."/>
            <person name="Lommer M."/>
            <person name="Martin-Jezequel V."/>
            <person name="Lopez P.J."/>
            <person name="Lucas S."/>
            <person name="Mangogna M."/>
            <person name="McGinnis K."/>
            <person name="Medlin L.K."/>
            <person name="Montsant A."/>
            <person name="Oudot-Le Secq M.P."/>
            <person name="Napoli C."/>
            <person name="Obornik M."/>
            <person name="Parker M.S."/>
            <person name="Petit J.L."/>
            <person name="Porcel B.M."/>
            <person name="Poulsen N."/>
            <person name="Robison M."/>
            <person name="Rychlewski L."/>
            <person name="Rynearson T.A."/>
            <person name="Schmutz J."/>
            <person name="Shapiro H."/>
            <person name="Siaut M."/>
            <person name="Stanley M."/>
            <person name="Sussman M.R."/>
            <person name="Taylor A.R."/>
            <person name="Vardi A."/>
            <person name="von Dassow P."/>
            <person name="Vyverman W."/>
            <person name="Willis A."/>
            <person name="Wyrwicz L.S."/>
            <person name="Rokhsar D.S."/>
            <person name="Weissenbach J."/>
            <person name="Armbrust E.V."/>
            <person name="Green B.R."/>
            <person name="Van de Peer Y."/>
            <person name="Grigoriev I.V."/>
        </authorList>
    </citation>
    <scope>NUCLEOTIDE SEQUENCE [LARGE SCALE GENOMIC DNA]</scope>
    <source>
        <strain evidence="3 4">CCMP1335</strain>
    </source>
</reference>